<dbReference type="SUPFAM" id="SSF50685">
    <property type="entry name" value="Barwin-like endoglucanases"/>
    <property type="match status" value="1"/>
</dbReference>
<evidence type="ECO:0000256" key="2">
    <source>
        <dbReference type="SAM" id="Phobius"/>
    </source>
</evidence>
<name>A0A919RYS8_9CLOT</name>
<keyword evidence="2" id="KW-1133">Transmembrane helix</keyword>
<sequence length="338" mass="36877">MVEKIKGNLKKIFSNSPKAKIVLGLVIIAGLSLTIYNMKKTVIVSIDGKEQTVMTFKRTVKGALHDNGIVLGPKDKVEPNLDSKVYNNEKIVVKKPVQVEVVVDGKNLKIETAESNVSDLLAAEGIKYDEVDKISPSVDTQVTAEMKVEITRVETKVVTENQDLDFDTIVKNDDNLDSSVSKTIQEGILGEKEVTYKILYENGKEVEKNVISEKVIKEPTTKIVAKGTMNTVALSRGESIGYKKKLSMIATAYSGDGITATGVVPRRQPGGLSTIAVDPRVIPLGTKVYIPGYGYAMAHDTGGVIKNNKIDLFMNSNSEAISWGVRRVDVYIIAYPGQ</sequence>
<dbReference type="GO" id="GO:0019867">
    <property type="term" value="C:outer membrane"/>
    <property type="evidence" value="ECO:0007669"/>
    <property type="project" value="InterPro"/>
</dbReference>
<dbReference type="Gene3D" id="2.20.230.10">
    <property type="entry name" value="Resuscitation-promoting factor rpfb"/>
    <property type="match status" value="1"/>
</dbReference>
<evidence type="ECO:0000313" key="5">
    <source>
        <dbReference type="Proteomes" id="UP000679179"/>
    </source>
</evidence>
<protein>
    <recommendedName>
        <fullName evidence="3">G5 domain-containing protein</fullName>
    </recommendedName>
</protein>
<keyword evidence="5" id="KW-1185">Reference proteome</keyword>
<evidence type="ECO:0000259" key="3">
    <source>
        <dbReference type="PROSITE" id="PS51109"/>
    </source>
</evidence>
<comment type="caution">
    <text evidence="4">The sequence shown here is derived from an EMBL/GenBank/DDBJ whole genome shotgun (WGS) entry which is preliminary data.</text>
</comment>
<dbReference type="InterPro" id="IPR051933">
    <property type="entry name" value="Resuscitation_pf_RpfB"/>
</dbReference>
<dbReference type="Gene3D" id="2.40.40.10">
    <property type="entry name" value="RlpA-like domain"/>
    <property type="match status" value="1"/>
</dbReference>
<feature type="transmembrane region" description="Helical" evidence="2">
    <location>
        <begin position="21"/>
        <end position="38"/>
    </location>
</feature>
<dbReference type="Pfam" id="PF06725">
    <property type="entry name" value="3D"/>
    <property type="match status" value="1"/>
</dbReference>
<accession>A0A919RYS8</accession>
<keyword evidence="2" id="KW-0812">Transmembrane</keyword>
<dbReference type="Pfam" id="PF03990">
    <property type="entry name" value="DUF348"/>
    <property type="match status" value="2"/>
</dbReference>
<dbReference type="InterPro" id="IPR036908">
    <property type="entry name" value="RlpA-like_sf"/>
</dbReference>
<dbReference type="InterPro" id="IPR010611">
    <property type="entry name" value="3D_dom"/>
</dbReference>
<dbReference type="GO" id="GO:0009254">
    <property type="term" value="P:peptidoglycan turnover"/>
    <property type="evidence" value="ECO:0007669"/>
    <property type="project" value="InterPro"/>
</dbReference>
<reference evidence="4" key="1">
    <citation type="submission" date="2021-03" db="EMBL/GenBank/DDBJ databases">
        <title>Taxonomic study of Clostridium polyendosporum from meadow-gley soil under rice.</title>
        <authorList>
            <person name="Kobayashi H."/>
            <person name="Tanizawa Y."/>
            <person name="Yagura M."/>
        </authorList>
    </citation>
    <scope>NUCLEOTIDE SEQUENCE</scope>
    <source>
        <strain evidence="4">JCM 30710</strain>
    </source>
</reference>
<evidence type="ECO:0000313" key="4">
    <source>
        <dbReference type="EMBL" id="GIM29030.1"/>
    </source>
</evidence>
<keyword evidence="1" id="KW-0732">Signal</keyword>
<feature type="domain" description="G5" evidence="3">
    <location>
        <begin position="150"/>
        <end position="230"/>
    </location>
</feature>
<dbReference type="CDD" id="cd22786">
    <property type="entry name" value="DPBB_YuiC-like"/>
    <property type="match status" value="1"/>
</dbReference>
<evidence type="ECO:0000256" key="1">
    <source>
        <dbReference type="ARBA" id="ARBA00022729"/>
    </source>
</evidence>
<dbReference type="RefSeq" id="WP_212903744.1">
    <property type="nucleotide sequence ID" value="NZ_BOPZ01000012.1"/>
</dbReference>
<dbReference type="InterPro" id="IPR011098">
    <property type="entry name" value="G5_dom"/>
</dbReference>
<dbReference type="Pfam" id="PF07501">
    <property type="entry name" value="G5"/>
    <property type="match status" value="1"/>
</dbReference>
<gene>
    <name evidence="4" type="ORF">CPJCM30710_16960</name>
</gene>
<dbReference type="GO" id="GO:0004553">
    <property type="term" value="F:hydrolase activity, hydrolyzing O-glycosyl compounds"/>
    <property type="evidence" value="ECO:0007669"/>
    <property type="project" value="InterPro"/>
</dbReference>
<keyword evidence="2" id="KW-0472">Membrane</keyword>
<dbReference type="SMART" id="SM01208">
    <property type="entry name" value="G5"/>
    <property type="match status" value="1"/>
</dbReference>
<dbReference type="Proteomes" id="UP000679179">
    <property type="component" value="Unassembled WGS sequence"/>
</dbReference>
<dbReference type="EMBL" id="BOPZ01000012">
    <property type="protein sequence ID" value="GIM29030.1"/>
    <property type="molecule type" value="Genomic_DNA"/>
</dbReference>
<dbReference type="InterPro" id="IPR007137">
    <property type="entry name" value="DUF348"/>
</dbReference>
<dbReference type="PANTHER" id="PTHR39160:SF4">
    <property type="entry name" value="RESUSCITATION-PROMOTING FACTOR RPFB"/>
    <property type="match status" value="1"/>
</dbReference>
<proteinExistence type="predicted"/>
<dbReference type="AlphaFoldDB" id="A0A919RYS8"/>
<organism evidence="4 5">
    <name type="scientific">Clostridium polyendosporum</name>
    <dbReference type="NCBI Taxonomy" id="69208"/>
    <lineage>
        <taxon>Bacteria</taxon>
        <taxon>Bacillati</taxon>
        <taxon>Bacillota</taxon>
        <taxon>Clostridia</taxon>
        <taxon>Eubacteriales</taxon>
        <taxon>Clostridiaceae</taxon>
        <taxon>Clostridium</taxon>
    </lineage>
</organism>
<dbReference type="PROSITE" id="PS51109">
    <property type="entry name" value="G5"/>
    <property type="match status" value="1"/>
</dbReference>
<dbReference type="PANTHER" id="PTHR39160">
    <property type="entry name" value="CELL WALL-BINDING PROTEIN YOCH"/>
    <property type="match status" value="1"/>
</dbReference>